<dbReference type="Proteomes" id="UP000191931">
    <property type="component" value="Unassembled WGS sequence"/>
</dbReference>
<reference evidence="2 3" key="3">
    <citation type="submission" date="2017-03" db="EMBL/GenBank/DDBJ databases">
        <authorList>
            <person name="Afonso C.L."/>
            <person name="Miller P.J."/>
            <person name="Scott M.A."/>
            <person name="Spackman E."/>
            <person name="Goraichik I."/>
            <person name="Dimitrov K.M."/>
            <person name="Suarez D.L."/>
            <person name="Swayne D.E."/>
        </authorList>
    </citation>
    <scope>NUCLEOTIDE SEQUENCE [LARGE SCALE GENOMIC DNA]</scope>
    <source>
        <strain evidence="2">PRJEB14757</strain>
    </source>
</reference>
<keyword evidence="3" id="KW-1185">Reference proteome</keyword>
<name>L0R5F0_9BACT</name>
<proteinExistence type="predicted"/>
<evidence type="ECO:0000313" key="3">
    <source>
        <dbReference type="Proteomes" id="UP000191931"/>
    </source>
</evidence>
<dbReference type="EMBL" id="HF547348">
    <property type="protein sequence ID" value="CCO06742.1"/>
    <property type="molecule type" value="Genomic_DNA"/>
</dbReference>
<evidence type="ECO:0000313" key="1">
    <source>
        <dbReference type="EMBL" id="CCO06742.1"/>
    </source>
</evidence>
<dbReference type="RefSeq" id="WP_281255606.1">
    <property type="nucleotide sequence ID" value="NZ_LT828540.1"/>
</dbReference>
<organism evidence="1">
    <name type="scientific">Desulfamplus magnetovallimortis</name>
    <dbReference type="NCBI Taxonomy" id="1246637"/>
    <lineage>
        <taxon>Bacteria</taxon>
        <taxon>Pseudomonadati</taxon>
        <taxon>Thermodesulfobacteriota</taxon>
        <taxon>Desulfobacteria</taxon>
        <taxon>Desulfobacterales</taxon>
        <taxon>Desulfobacteraceae</taxon>
        <taxon>Desulfamplus</taxon>
    </lineage>
</organism>
<evidence type="ECO:0000313" key="2">
    <source>
        <dbReference type="EMBL" id="SLM32793.1"/>
    </source>
</evidence>
<reference evidence="1" key="2">
    <citation type="submission" date="2012-12" db="EMBL/GenBank/DDBJ databases">
        <title>Region harboring genes involved in magnetosome formation of Candidatus Desulfamplus magnetosmortis.</title>
        <authorList>
            <person name="Lefevre C.T."/>
            <person name="Bazylinski D.A."/>
        </authorList>
    </citation>
    <scope>NUCLEOTIDE SEQUENCE</scope>
    <source>
        <strain evidence="1">BW-1</strain>
    </source>
</reference>
<dbReference type="STRING" id="1246637.MTBBW1_80136"/>
<dbReference type="EMBL" id="FWEV01000325">
    <property type="protein sequence ID" value="SLM32793.1"/>
    <property type="molecule type" value="Genomic_DNA"/>
</dbReference>
<gene>
    <name evidence="1" type="ORF">DEMABW1_80136</name>
    <name evidence="2" type="ORF">MTBBW1_80136</name>
</gene>
<reference evidence="1" key="1">
    <citation type="submission" date="2012-10" db="EMBL/GenBank/DDBJ databases">
        <authorList>
            <person name="Lefevre C."/>
        </authorList>
    </citation>
    <scope>NUCLEOTIDE SEQUENCE</scope>
    <source>
        <strain evidence="1">BW-1</strain>
    </source>
</reference>
<sequence>MEYFTNAFEHGVIALDATFKKDIATMGEYFIKRKEGYEGKPEYL</sequence>
<accession>L0R5F0</accession>
<protein>
    <submittedName>
        <fullName evidence="1">Uncharacterized protein</fullName>
    </submittedName>
</protein>
<dbReference type="AlphaFoldDB" id="L0R5F0"/>